<keyword evidence="2" id="KW-0804">Transcription</keyword>
<dbReference type="InterPro" id="IPR050661">
    <property type="entry name" value="BglG_antiterminators"/>
</dbReference>
<gene>
    <name evidence="4" type="ORF">GS424_015385</name>
</gene>
<feature type="domain" description="Helix-turn-helix type 11" evidence="3">
    <location>
        <begin position="4"/>
        <end position="62"/>
    </location>
</feature>
<dbReference type="EMBL" id="CP063310">
    <property type="protein sequence ID" value="QOS67866.1"/>
    <property type="molecule type" value="Genomic_DNA"/>
</dbReference>
<name>A0A6L7IPF2_9ACTN</name>
<dbReference type="InterPro" id="IPR036388">
    <property type="entry name" value="WH-like_DNA-bd_sf"/>
</dbReference>
<accession>A0A6L7IPF2</accession>
<keyword evidence="1" id="KW-0805">Transcription regulation</keyword>
<dbReference type="RefSeq" id="WP_160941331.1">
    <property type="nucleotide sequence ID" value="NZ_CP063310.1"/>
</dbReference>
<evidence type="ECO:0000256" key="1">
    <source>
        <dbReference type="ARBA" id="ARBA00023015"/>
    </source>
</evidence>
<dbReference type="InterPro" id="IPR013196">
    <property type="entry name" value="HTH_11"/>
</dbReference>
<dbReference type="Pfam" id="PF08279">
    <property type="entry name" value="HTH_11"/>
    <property type="match status" value="1"/>
</dbReference>
<evidence type="ECO:0000256" key="2">
    <source>
        <dbReference type="ARBA" id="ARBA00023163"/>
    </source>
</evidence>
<dbReference type="KEGG" id="egd:GS424_015385"/>
<organism evidence="4">
    <name type="scientific">Eggerthella guodeyinii</name>
    <dbReference type="NCBI Taxonomy" id="2690837"/>
    <lineage>
        <taxon>Bacteria</taxon>
        <taxon>Bacillati</taxon>
        <taxon>Actinomycetota</taxon>
        <taxon>Coriobacteriia</taxon>
        <taxon>Eggerthellales</taxon>
        <taxon>Eggerthellaceae</taxon>
        <taxon>Eggerthella</taxon>
    </lineage>
</organism>
<dbReference type="Proteomes" id="UP000478463">
    <property type="component" value="Chromosome"/>
</dbReference>
<evidence type="ECO:0000259" key="3">
    <source>
        <dbReference type="Pfam" id="PF08279"/>
    </source>
</evidence>
<reference evidence="4" key="1">
    <citation type="submission" date="2020-10" db="EMBL/GenBank/DDBJ databases">
        <title>Eggerthella sp. nov., isolated from human feces.</title>
        <authorList>
            <person name="Yajun G."/>
        </authorList>
    </citation>
    <scope>NUCLEOTIDE SEQUENCE [LARGE SCALE GENOMIC DNA]</scope>
    <source>
        <strain evidence="4 5">HF-1101</strain>
    </source>
</reference>
<proteinExistence type="predicted"/>
<sequence>MNARQGALLRELLEATEFQTCDYFAGRLGCSERTVRNDVKVIATFLQHEGFSSQIVGKRGAGMRLVLAQGEGNRLVRVLDESEFSMQPRFERLCQEMTIFACAPGTHTAESLAHRLYTNKQQIQADVRWWQRILAPYGIGLTTGRSIALEGTEWVVRGFVMSVLFSFSARAVKQRIEPWLTGEGVSKHDQGFYERCIDEVQESLGFRFSSNAQWQLTVYLKVVVARIRLGCTISSHASHRALSPYFSDLRVRLERHFGITVSLAEMHLLQDMADCCTWQWSSKLMDQYVPDERAFGIARDIVRALADSFQSEVPPSYVKPLGILVESGLTRRACGFTIKNPNELTVKYDTMDSFCLLSSVLVDVGPVREAYLNGSDYARIALVLLEYLEQVDYQRRYRAGLVVNCGIDMALFGKHRIEKLMSKVRVADIVTEDEIQMECARSNVGLFDRFDFLISFEPLAVDFPSVVVSSTIDERDIERIVASIPLWKSGHEAELPWVHRKLKRGPKNVGVVRGLCDDLLVNGEIDMTYERFVWLFETLSFVKGRTLVLALCCEGVQRTRAVLYQMEGDAHVFGKRCSMAAVLLVPLADRGDLTPATEGFKRLLEAHADIADVADEGDFFSSFPE</sequence>
<dbReference type="AlphaFoldDB" id="A0A6L7IPF2"/>
<dbReference type="PANTHER" id="PTHR30185:SF18">
    <property type="entry name" value="TRANSCRIPTIONAL REGULATOR MTLR"/>
    <property type="match status" value="1"/>
</dbReference>
<dbReference type="Gene3D" id="1.10.10.10">
    <property type="entry name" value="Winged helix-like DNA-binding domain superfamily/Winged helix DNA-binding domain"/>
    <property type="match status" value="1"/>
</dbReference>
<evidence type="ECO:0000313" key="5">
    <source>
        <dbReference type="Proteomes" id="UP000478463"/>
    </source>
</evidence>
<evidence type="ECO:0000313" key="4">
    <source>
        <dbReference type="EMBL" id="QOS67866.1"/>
    </source>
</evidence>
<dbReference type="PANTHER" id="PTHR30185">
    <property type="entry name" value="CRYPTIC BETA-GLUCOSIDE BGL OPERON ANTITERMINATOR"/>
    <property type="match status" value="1"/>
</dbReference>
<protein>
    <submittedName>
        <fullName evidence="4">HTH domain-containing protein</fullName>
    </submittedName>
</protein>